<organism evidence="1 2">
    <name type="scientific">Pseudonocardia hydrocarbonoxydans</name>
    <dbReference type="NCBI Taxonomy" id="76726"/>
    <lineage>
        <taxon>Bacteria</taxon>
        <taxon>Bacillati</taxon>
        <taxon>Actinomycetota</taxon>
        <taxon>Actinomycetes</taxon>
        <taxon>Pseudonocardiales</taxon>
        <taxon>Pseudonocardiaceae</taxon>
        <taxon>Pseudonocardia</taxon>
    </lineage>
</organism>
<name>A0A4Y3WRF3_9PSEU</name>
<proteinExistence type="predicted"/>
<keyword evidence="2" id="KW-1185">Reference proteome</keyword>
<gene>
    <name evidence="1" type="ORF">PHY01_36470</name>
</gene>
<dbReference type="AlphaFoldDB" id="A0A4Y3WRF3"/>
<reference evidence="1 2" key="1">
    <citation type="submission" date="2019-06" db="EMBL/GenBank/DDBJ databases">
        <title>Whole genome shotgun sequence of Pseudonocardia hydrocarbonoxydans NBRC 14498.</title>
        <authorList>
            <person name="Hosoyama A."/>
            <person name="Uohara A."/>
            <person name="Ohji S."/>
            <person name="Ichikawa N."/>
        </authorList>
    </citation>
    <scope>NUCLEOTIDE SEQUENCE [LARGE SCALE GENOMIC DNA]</scope>
    <source>
        <strain evidence="1 2">NBRC 14498</strain>
    </source>
</reference>
<sequence>MTPERGPAWVEIVVDTLEAPFGETLTADQAAQIVTALDRGEPVTGRPPAT</sequence>
<evidence type="ECO:0000313" key="2">
    <source>
        <dbReference type="Proteomes" id="UP000320338"/>
    </source>
</evidence>
<evidence type="ECO:0000313" key="1">
    <source>
        <dbReference type="EMBL" id="GEC21364.1"/>
    </source>
</evidence>
<comment type="caution">
    <text evidence="1">The sequence shown here is derived from an EMBL/GenBank/DDBJ whole genome shotgun (WGS) entry which is preliminary data.</text>
</comment>
<accession>A0A4Y3WRF3</accession>
<dbReference type="Proteomes" id="UP000320338">
    <property type="component" value="Unassembled WGS sequence"/>
</dbReference>
<dbReference type="EMBL" id="BJNG01000034">
    <property type="protein sequence ID" value="GEC21364.1"/>
    <property type="molecule type" value="Genomic_DNA"/>
</dbReference>
<protein>
    <submittedName>
        <fullName evidence="1">Uncharacterized protein</fullName>
    </submittedName>
</protein>